<dbReference type="PANTHER" id="PTHR45453">
    <property type="entry name" value="PHOSPHATE REGULON SENSOR PROTEIN PHOR"/>
    <property type="match status" value="1"/>
</dbReference>
<organism evidence="9 10">
    <name type="scientific">Candidatus Gottesmanbacteria bacterium RIFCSPHIGHO2_01_FULL_47_48</name>
    <dbReference type="NCBI Taxonomy" id="1798381"/>
    <lineage>
        <taxon>Bacteria</taxon>
        <taxon>Candidatus Gottesmaniibacteriota</taxon>
    </lineage>
</organism>
<dbReference type="SMART" id="SM00387">
    <property type="entry name" value="HATPase_c"/>
    <property type="match status" value="1"/>
</dbReference>
<dbReference type="InterPro" id="IPR029016">
    <property type="entry name" value="GAF-like_dom_sf"/>
</dbReference>
<evidence type="ECO:0000259" key="8">
    <source>
        <dbReference type="PROSITE" id="PS50109"/>
    </source>
</evidence>
<dbReference type="InterPro" id="IPR003661">
    <property type="entry name" value="HisK_dim/P_dom"/>
</dbReference>
<evidence type="ECO:0000256" key="7">
    <source>
        <dbReference type="ARBA" id="ARBA00023136"/>
    </source>
</evidence>
<evidence type="ECO:0000256" key="1">
    <source>
        <dbReference type="ARBA" id="ARBA00000085"/>
    </source>
</evidence>
<gene>
    <name evidence="9" type="ORF">A2721_02915</name>
</gene>
<dbReference type="FunFam" id="3.30.565.10:FF:000006">
    <property type="entry name" value="Sensor histidine kinase WalK"/>
    <property type="match status" value="1"/>
</dbReference>
<evidence type="ECO:0000256" key="6">
    <source>
        <dbReference type="ARBA" id="ARBA00023012"/>
    </source>
</evidence>
<dbReference type="AlphaFoldDB" id="A0A1F6A4D3"/>
<dbReference type="SMART" id="SM00065">
    <property type="entry name" value="GAF"/>
    <property type="match status" value="1"/>
</dbReference>
<dbReference type="GO" id="GO:0016036">
    <property type="term" value="P:cellular response to phosphate starvation"/>
    <property type="evidence" value="ECO:0007669"/>
    <property type="project" value="TreeGrafter"/>
</dbReference>
<keyword evidence="4" id="KW-0808">Transferase</keyword>
<dbReference type="CDD" id="cd00075">
    <property type="entry name" value="HATPase"/>
    <property type="match status" value="1"/>
</dbReference>
<reference evidence="9 10" key="1">
    <citation type="journal article" date="2016" name="Nat. Commun.">
        <title>Thousands of microbial genomes shed light on interconnected biogeochemical processes in an aquifer system.</title>
        <authorList>
            <person name="Anantharaman K."/>
            <person name="Brown C.T."/>
            <person name="Hug L.A."/>
            <person name="Sharon I."/>
            <person name="Castelle C.J."/>
            <person name="Probst A.J."/>
            <person name="Thomas B.C."/>
            <person name="Singh A."/>
            <person name="Wilkins M.J."/>
            <person name="Karaoz U."/>
            <person name="Brodie E.L."/>
            <person name="Williams K.H."/>
            <person name="Hubbard S.S."/>
            <person name="Banfield J.F."/>
        </authorList>
    </citation>
    <scope>NUCLEOTIDE SEQUENCE [LARGE SCALE GENOMIC DNA]</scope>
</reference>
<dbReference type="InterPro" id="IPR003594">
    <property type="entry name" value="HATPase_dom"/>
</dbReference>
<dbReference type="Pfam" id="PF02518">
    <property type="entry name" value="HATPase_c"/>
    <property type="match status" value="1"/>
</dbReference>
<dbReference type="InterPro" id="IPR005467">
    <property type="entry name" value="His_kinase_dom"/>
</dbReference>
<evidence type="ECO:0000256" key="2">
    <source>
        <dbReference type="ARBA" id="ARBA00012438"/>
    </source>
</evidence>
<evidence type="ECO:0000256" key="4">
    <source>
        <dbReference type="ARBA" id="ARBA00022679"/>
    </source>
</evidence>
<dbReference type="Gene3D" id="3.30.450.40">
    <property type="match status" value="1"/>
</dbReference>
<accession>A0A1F6A4D3</accession>
<evidence type="ECO:0000256" key="3">
    <source>
        <dbReference type="ARBA" id="ARBA00022553"/>
    </source>
</evidence>
<dbReference type="Proteomes" id="UP000177871">
    <property type="component" value="Unassembled WGS sequence"/>
</dbReference>
<keyword evidence="3" id="KW-0597">Phosphoprotein</keyword>
<dbReference type="SUPFAM" id="SSF55874">
    <property type="entry name" value="ATPase domain of HSP90 chaperone/DNA topoisomerase II/histidine kinase"/>
    <property type="match status" value="1"/>
</dbReference>
<comment type="catalytic activity">
    <reaction evidence="1">
        <text>ATP + protein L-histidine = ADP + protein N-phospho-L-histidine.</text>
        <dbReference type="EC" id="2.7.13.3"/>
    </reaction>
</comment>
<dbReference type="SMART" id="SM00388">
    <property type="entry name" value="HisKA"/>
    <property type="match status" value="1"/>
</dbReference>
<dbReference type="FunFam" id="1.10.287.130:FF:000001">
    <property type="entry name" value="Two-component sensor histidine kinase"/>
    <property type="match status" value="1"/>
</dbReference>
<dbReference type="PROSITE" id="PS50109">
    <property type="entry name" value="HIS_KIN"/>
    <property type="match status" value="1"/>
</dbReference>
<dbReference type="Pfam" id="PF00512">
    <property type="entry name" value="HisKA"/>
    <property type="match status" value="1"/>
</dbReference>
<dbReference type="CDD" id="cd00082">
    <property type="entry name" value="HisKA"/>
    <property type="match status" value="1"/>
</dbReference>
<proteinExistence type="predicted"/>
<dbReference type="GO" id="GO:0004721">
    <property type="term" value="F:phosphoprotein phosphatase activity"/>
    <property type="evidence" value="ECO:0007669"/>
    <property type="project" value="TreeGrafter"/>
</dbReference>
<keyword evidence="5" id="KW-0418">Kinase</keyword>
<dbReference type="EMBL" id="MFJK01000006">
    <property type="protein sequence ID" value="OGG19600.1"/>
    <property type="molecule type" value="Genomic_DNA"/>
</dbReference>
<dbReference type="GO" id="GO:0005886">
    <property type="term" value="C:plasma membrane"/>
    <property type="evidence" value="ECO:0007669"/>
    <property type="project" value="TreeGrafter"/>
</dbReference>
<dbReference type="Gene3D" id="3.30.565.10">
    <property type="entry name" value="Histidine kinase-like ATPase, C-terminal domain"/>
    <property type="match status" value="1"/>
</dbReference>
<evidence type="ECO:0000313" key="10">
    <source>
        <dbReference type="Proteomes" id="UP000177871"/>
    </source>
</evidence>
<name>A0A1F6A4D3_9BACT</name>
<dbReference type="InterPro" id="IPR036097">
    <property type="entry name" value="HisK_dim/P_sf"/>
</dbReference>
<evidence type="ECO:0000313" key="9">
    <source>
        <dbReference type="EMBL" id="OGG19600.1"/>
    </source>
</evidence>
<dbReference type="InterPro" id="IPR050351">
    <property type="entry name" value="BphY/WalK/GraS-like"/>
</dbReference>
<dbReference type="STRING" id="1798381.A2721_02915"/>
<dbReference type="PRINTS" id="PR00344">
    <property type="entry name" value="BCTRLSENSOR"/>
</dbReference>
<dbReference type="InterPro" id="IPR004358">
    <property type="entry name" value="Sig_transdc_His_kin-like_C"/>
</dbReference>
<dbReference type="Pfam" id="PF01590">
    <property type="entry name" value="GAF"/>
    <property type="match status" value="1"/>
</dbReference>
<dbReference type="PANTHER" id="PTHR45453:SF1">
    <property type="entry name" value="PHOSPHATE REGULON SENSOR PROTEIN PHOR"/>
    <property type="match status" value="1"/>
</dbReference>
<dbReference type="InterPro" id="IPR036890">
    <property type="entry name" value="HATPase_C_sf"/>
</dbReference>
<protein>
    <recommendedName>
        <fullName evidence="2">histidine kinase</fullName>
        <ecNumber evidence="2">2.7.13.3</ecNumber>
    </recommendedName>
</protein>
<sequence length="384" mass="43505">MTEAARIYKSSVKFLAPLSLEQTFKKISEETMKLAEADDCTIHISDREGNLTRVFASDHKLYNIPVRKEGYTHTVYQTKESKILTADQIIKVHPETKKTRINSDMIIPLTYHGKSLGVLSCISYSKTYTPFDLQILELFAPFASLAILRAQALGEQEEAVRTRDLFISLAAHEFRTPLTTINGYLELMQQKTLQDKPISPEWIDLTLFETKRLIKLVNELLEADQISNNRLKYDFQTLSLCEVVHRAVEIIQVAKPNRKAIVKDKLKYQKDNINGDFDKLLQVFLNLLNNANKYSPPNSPITIILGRVKSSLFVTVQDQGVGIPKEEIPFVLQGFYKGSQTKHTEGMGLGLYVAQRILRRHEGSIKISSKLGKGTNIKVLLPKG</sequence>
<dbReference type="SUPFAM" id="SSF47384">
    <property type="entry name" value="Homodimeric domain of signal transducing histidine kinase"/>
    <property type="match status" value="1"/>
</dbReference>
<comment type="caution">
    <text evidence="9">The sequence shown here is derived from an EMBL/GenBank/DDBJ whole genome shotgun (WGS) entry which is preliminary data.</text>
</comment>
<keyword evidence="6" id="KW-0902">Two-component regulatory system</keyword>
<dbReference type="Gene3D" id="1.10.287.130">
    <property type="match status" value="1"/>
</dbReference>
<dbReference type="SUPFAM" id="SSF55781">
    <property type="entry name" value="GAF domain-like"/>
    <property type="match status" value="1"/>
</dbReference>
<dbReference type="InterPro" id="IPR003018">
    <property type="entry name" value="GAF"/>
</dbReference>
<keyword evidence="7" id="KW-0472">Membrane</keyword>
<evidence type="ECO:0000256" key="5">
    <source>
        <dbReference type="ARBA" id="ARBA00022777"/>
    </source>
</evidence>
<dbReference type="GO" id="GO:0000155">
    <property type="term" value="F:phosphorelay sensor kinase activity"/>
    <property type="evidence" value="ECO:0007669"/>
    <property type="project" value="InterPro"/>
</dbReference>
<dbReference type="EC" id="2.7.13.3" evidence="2"/>
<feature type="domain" description="Histidine kinase" evidence="8">
    <location>
        <begin position="169"/>
        <end position="384"/>
    </location>
</feature>